<protein>
    <submittedName>
        <fullName evidence="2">Cell wall-binding repeat-containing protein</fullName>
    </submittedName>
</protein>
<feature type="region of interest" description="Disordered" evidence="1">
    <location>
        <begin position="1"/>
        <end position="30"/>
    </location>
</feature>
<name>A0ABT2H5N1_9MICO</name>
<dbReference type="RefSeq" id="WP_259540156.1">
    <property type="nucleotide sequence ID" value="NZ_JANLCJ010000005.1"/>
</dbReference>
<evidence type="ECO:0000313" key="3">
    <source>
        <dbReference type="Proteomes" id="UP001165586"/>
    </source>
</evidence>
<dbReference type="Pfam" id="PF17963">
    <property type="entry name" value="Big_9"/>
    <property type="match status" value="1"/>
</dbReference>
<dbReference type="PANTHER" id="PTHR30032:SF4">
    <property type="entry name" value="AMIDASE ENHANCER"/>
    <property type="match status" value="1"/>
</dbReference>
<accession>A0ABT2H5N1</accession>
<organism evidence="2 3">
    <name type="scientific">Herbiconiux daphne</name>
    <dbReference type="NCBI Taxonomy" id="2970914"/>
    <lineage>
        <taxon>Bacteria</taxon>
        <taxon>Bacillati</taxon>
        <taxon>Actinomycetota</taxon>
        <taxon>Actinomycetes</taxon>
        <taxon>Micrococcales</taxon>
        <taxon>Microbacteriaceae</taxon>
        <taxon>Herbiconiux</taxon>
    </lineage>
</organism>
<dbReference type="Gene3D" id="2.60.40.3440">
    <property type="match status" value="1"/>
</dbReference>
<sequence length="458" mass="46618">MQLSQTRRRRRRRRPESWSFSSSSSSSSPRWRGSRVAAIVAALAVGGTVLLAPGAANAAPMVVDDAYGVTAETSFSPPAGAGVLANDSEVGFPGAGVFIVTQPAHGTLMVPDNSGAFTYTPNVWFGGSDSFTYCITFGAGCLSNTATVSLTVHSTIDRIGAADRFAQSAAVSASRFAPGVDTVFVASGAVFPDALSAGAAAGVSKGPVLLVSKDTVSDAVRAELTRLAAKKIVLLGGVNTASSAVEAALHDFAPDVRRIAGADRYDVSAAVSASVFPPGPRARVAYVASGEVFPDALSASAVAGAVDAPVLLVQKGVVPAAIRAELTRLAPSAIIVVGGANSVSDDVLTTLRGISPTVLRAAGADRYAVSAAVSSSEFTPPQSHVVYVASGEVFPDALSGSPAAISRFAPVLLVSKNSIPGPIDAELTRLHPNHIVVLGGTNSISAQVERDLQKYLAH</sequence>
<comment type="caution">
    <text evidence="2">The sequence shown here is derived from an EMBL/GenBank/DDBJ whole genome shotgun (WGS) entry which is preliminary data.</text>
</comment>
<dbReference type="InterPro" id="IPR007253">
    <property type="entry name" value="Cell_wall-bd_2"/>
</dbReference>
<dbReference type="PANTHER" id="PTHR30032">
    <property type="entry name" value="N-ACETYLMURAMOYL-L-ALANINE AMIDASE-RELATED"/>
    <property type="match status" value="1"/>
</dbReference>
<dbReference type="Gene3D" id="3.40.50.12090">
    <property type="match status" value="2"/>
</dbReference>
<proteinExistence type="predicted"/>
<reference evidence="2" key="1">
    <citation type="submission" date="2022-08" db="EMBL/GenBank/DDBJ databases">
        <authorList>
            <person name="Deng Y."/>
            <person name="Han X.-F."/>
            <person name="Zhang Y.-Q."/>
        </authorList>
    </citation>
    <scope>NUCLEOTIDE SEQUENCE</scope>
    <source>
        <strain evidence="2">CPCC 203386</strain>
    </source>
</reference>
<evidence type="ECO:0000256" key="1">
    <source>
        <dbReference type="SAM" id="MobiDB-lite"/>
    </source>
</evidence>
<dbReference type="Proteomes" id="UP001165586">
    <property type="component" value="Unassembled WGS sequence"/>
</dbReference>
<gene>
    <name evidence="2" type="ORF">N1032_15970</name>
</gene>
<dbReference type="InterPro" id="IPR051922">
    <property type="entry name" value="Bact_Sporulation_Assoc"/>
</dbReference>
<dbReference type="EMBL" id="JANLCJ010000005">
    <property type="protein sequence ID" value="MCS5735245.1"/>
    <property type="molecule type" value="Genomic_DNA"/>
</dbReference>
<feature type="compositionally biased region" description="Basic residues" evidence="1">
    <location>
        <begin position="1"/>
        <end position="14"/>
    </location>
</feature>
<dbReference type="Pfam" id="PF04122">
    <property type="entry name" value="CW_binding_2"/>
    <property type="match status" value="3"/>
</dbReference>
<evidence type="ECO:0000313" key="2">
    <source>
        <dbReference type="EMBL" id="MCS5735245.1"/>
    </source>
</evidence>
<keyword evidence="3" id="KW-1185">Reference proteome</keyword>
<feature type="compositionally biased region" description="Low complexity" evidence="1">
    <location>
        <begin position="17"/>
        <end position="30"/>
    </location>
</feature>